<dbReference type="AlphaFoldDB" id="A0A7J0E9R5"/>
<accession>A0A7J0E9R5</accession>
<dbReference type="InterPro" id="IPR036047">
    <property type="entry name" value="F-box-like_dom_sf"/>
</dbReference>
<reference evidence="1 2" key="1">
    <citation type="submission" date="2019-07" db="EMBL/GenBank/DDBJ databases">
        <title>De Novo Assembly of kiwifruit Actinidia rufa.</title>
        <authorList>
            <person name="Sugita-Konishi S."/>
            <person name="Sato K."/>
            <person name="Mori E."/>
            <person name="Abe Y."/>
            <person name="Kisaki G."/>
            <person name="Hamano K."/>
            <person name="Suezawa K."/>
            <person name="Otani M."/>
            <person name="Fukuda T."/>
            <person name="Manabe T."/>
            <person name="Gomi K."/>
            <person name="Tabuchi M."/>
            <person name="Akimitsu K."/>
            <person name="Kataoka I."/>
        </authorList>
    </citation>
    <scope>NUCLEOTIDE SEQUENCE [LARGE SCALE GENOMIC DNA]</scope>
    <source>
        <strain evidence="2">cv. Fuchu</strain>
    </source>
</reference>
<dbReference type="EMBL" id="BJWL01000003">
    <property type="protein sequence ID" value="GFY83241.1"/>
    <property type="molecule type" value="Genomic_DNA"/>
</dbReference>
<dbReference type="PANTHER" id="PTHR31960">
    <property type="entry name" value="F-BOX PROTEIN PP2-A15"/>
    <property type="match status" value="1"/>
</dbReference>
<organism evidence="1 2">
    <name type="scientific">Actinidia rufa</name>
    <dbReference type="NCBI Taxonomy" id="165716"/>
    <lineage>
        <taxon>Eukaryota</taxon>
        <taxon>Viridiplantae</taxon>
        <taxon>Streptophyta</taxon>
        <taxon>Embryophyta</taxon>
        <taxon>Tracheophyta</taxon>
        <taxon>Spermatophyta</taxon>
        <taxon>Magnoliopsida</taxon>
        <taxon>eudicotyledons</taxon>
        <taxon>Gunneridae</taxon>
        <taxon>Pentapetalae</taxon>
        <taxon>asterids</taxon>
        <taxon>Ericales</taxon>
        <taxon>Actinidiaceae</taxon>
        <taxon>Actinidia</taxon>
    </lineage>
</organism>
<keyword evidence="2" id="KW-1185">Reference proteome</keyword>
<dbReference type="Proteomes" id="UP000585474">
    <property type="component" value="Unassembled WGS sequence"/>
</dbReference>
<name>A0A7J0E9R5_9ERIC</name>
<gene>
    <name evidence="1" type="ORF">Acr_03g0000150</name>
</gene>
<sequence length="241" mass="27507">MGAGFSGLIEESIEGPTLLKPGLGDVPENCVALVLTHLDAPEICKLAELNRVFRQASLADCVWESKLPENYPSLAHKLFDEGPQRLAKKDIYARLCHHNGFDGGTKEVWMEKRNGGICVEISWKGMKITGIDDRRYWNHIPSDESRFQKIAYLQQIWWLEVDGNLEFEFPRGTYSLYFRLQLGKTTKKLGRRVCNLDQVHGWGIKPVQFQFSTSNGQKSHVPVLLEGGREMVAPPRRRFFC</sequence>
<dbReference type="CDD" id="cd22162">
    <property type="entry name" value="F-box_AtSKIP3-like"/>
    <property type="match status" value="1"/>
</dbReference>
<comment type="caution">
    <text evidence="1">The sequence shown here is derived from an EMBL/GenBank/DDBJ whole genome shotgun (WGS) entry which is preliminary data.</text>
</comment>
<proteinExistence type="predicted"/>
<dbReference type="Pfam" id="PF14299">
    <property type="entry name" value="PP2"/>
    <property type="match status" value="1"/>
</dbReference>
<dbReference type="PANTHER" id="PTHR31960:SF18">
    <property type="entry name" value="F-BOX PROTEIN PP2-A14"/>
    <property type="match status" value="1"/>
</dbReference>
<protein>
    <submittedName>
        <fullName evidence="1">Phloem protein 2-A13</fullName>
    </submittedName>
</protein>
<dbReference type="OrthoDB" id="9970274at2759"/>
<dbReference type="InterPro" id="IPR025886">
    <property type="entry name" value="PP2-like"/>
</dbReference>
<evidence type="ECO:0000313" key="1">
    <source>
        <dbReference type="EMBL" id="GFY83241.1"/>
    </source>
</evidence>
<dbReference type="SUPFAM" id="SSF81383">
    <property type="entry name" value="F-box domain"/>
    <property type="match status" value="1"/>
</dbReference>
<evidence type="ECO:0000313" key="2">
    <source>
        <dbReference type="Proteomes" id="UP000585474"/>
    </source>
</evidence>